<dbReference type="Gene3D" id="1.10.340.30">
    <property type="entry name" value="Hypothetical protein, domain 2"/>
    <property type="match status" value="1"/>
</dbReference>
<dbReference type="SMART" id="SM00478">
    <property type="entry name" value="ENDO3c"/>
    <property type="match status" value="1"/>
</dbReference>
<dbReference type="GO" id="GO:0006307">
    <property type="term" value="P:DNA alkylation repair"/>
    <property type="evidence" value="ECO:0007669"/>
    <property type="project" value="TreeGrafter"/>
</dbReference>
<evidence type="ECO:0000256" key="4">
    <source>
        <dbReference type="ARBA" id="ARBA00022763"/>
    </source>
</evidence>
<comment type="catalytic activity">
    <reaction evidence="1">
        <text>Hydrolysis of alkylated DNA, releasing 3-methyladenine, 3-methylguanine, 7-methylguanine and 7-methyladenine.</text>
        <dbReference type="EC" id="3.2.2.21"/>
    </reaction>
</comment>
<dbReference type="InterPro" id="IPR037046">
    <property type="entry name" value="AlkA_N_sf"/>
</dbReference>
<dbReference type="InterPro" id="IPR012904">
    <property type="entry name" value="OGG_N"/>
</dbReference>
<name>A0A160ILF5_9BACL</name>
<dbReference type="Gene3D" id="1.10.1670.10">
    <property type="entry name" value="Helix-hairpin-Helix base-excision DNA repair enzymes (C-terminal)"/>
    <property type="match status" value="1"/>
</dbReference>
<dbReference type="GO" id="GO:0005737">
    <property type="term" value="C:cytoplasm"/>
    <property type="evidence" value="ECO:0007669"/>
    <property type="project" value="TreeGrafter"/>
</dbReference>
<organism evidence="8 9">
    <name type="scientific">Fictibacillus phosphorivorans</name>
    <dbReference type="NCBI Taxonomy" id="1221500"/>
    <lineage>
        <taxon>Bacteria</taxon>
        <taxon>Bacillati</taxon>
        <taxon>Bacillota</taxon>
        <taxon>Bacilli</taxon>
        <taxon>Bacillales</taxon>
        <taxon>Fictibacillaceae</taxon>
        <taxon>Fictibacillus</taxon>
    </lineage>
</organism>
<dbReference type="KEGG" id="fpn:ABE65_004960"/>
<dbReference type="InterPro" id="IPR003265">
    <property type="entry name" value="HhH-GPD_domain"/>
</dbReference>
<comment type="similarity">
    <text evidence="2">Belongs to the alkylbase DNA glycosidase AlkA family.</text>
</comment>
<dbReference type="InterPro" id="IPR023170">
    <property type="entry name" value="HhH_base_excis_C"/>
</dbReference>
<dbReference type="RefSeq" id="WP_066391983.1">
    <property type="nucleotide sequence ID" value="NZ_CP015378.1"/>
</dbReference>
<dbReference type="PANTHER" id="PTHR43003">
    <property type="entry name" value="DNA-3-METHYLADENINE GLYCOSYLASE"/>
    <property type="match status" value="1"/>
</dbReference>
<evidence type="ECO:0000313" key="9">
    <source>
        <dbReference type="Proteomes" id="UP000076623"/>
    </source>
</evidence>
<dbReference type="GO" id="GO:0008725">
    <property type="term" value="F:DNA-3-methyladenine glycosylase activity"/>
    <property type="evidence" value="ECO:0007669"/>
    <property type="project" value="TreeGrafter"/>
</dbReference>
<evidence type="ECO:0000256" key="1">
    <source>
        <dbReference type="ARBA" id="ARBA00000086"/>
    </source>
</evidence>
<feature type="domain" description="HhH-GPD" evidence="7">
    <location>
        <begin position="134"/>
        <end position="296"/>
    </location>
</feature>
<dbReference type="Gene3D" id="3.30.310.20">
    <property type="entry name" value="DNA-3-methyladenine glycosylase AlkA, N-terminal domain"/>
    <property type="match status" value="1"/>
</dbReference>
<dbReference type="InterPro" id="IPR011257">
    <property type="entry name" value="DNA_glycosylase"/>
</dbReference>
<keyword evidence="5" id="KW-0378">Hydrolase</keyword>
<keyword evidence="4" id="KW-0227">DNA damage</keyword>
<dbReference type="AlphaFoldDB" id="A0A160ILF5"/>
<accession>A0A160ILF5</accession>
<dbReference type="EC" id="3.2.2.21" evidence="3"/>
<reference evidence="8 9" key="1">
    <citation type="submission" date="2016-04" db="EMBL/GenBank/DDBJ databases">
        <title>Complete genome sequence of Fictibacillus phosphorivorans G25-29, a strain toxic to nematodes.</title>
        <authorList>
            <person name="Zheng Z."/>
        </authorList>
    </citation>
    <scope>NUCLEOTIDE SEQUENCE [LARGE SCALE GENOMIC DNA]</scope>
    <source>
        <strain evidence="8 9">G25-29</strain>
    </source>
</reference>
<dbReference type="STRING" id="1221500.ABE65_004960"/>
<dbReference type="EMBL" id="CP015378">
    <property type="protein sequence ID" value="ANC76192.1"/>
    <property type="molecule type" value="Genomic_DNA"/>
</dbReference>
<dbReference type="SUPFAM" id="SSF48150">
    <property type="entry name" value="DNA-glycosylase"/>
    <property type="match status" value="1"/>
</dbReference>
<dbReference type="GO" id="GO:0032993">
    <property type="term" value="C:protein-DNA complex"/>
    <property type="evidence" value="ECO:0007669"/>
    <property type="project" value="TreeGrafter"/>
</dbReference>
<keyword evidence="9" id="KW-1185">Reference proteome</keyword>
<evidence type="ECO:0000313" key="8">
    <source>
        <dbReference type="EMBL" id="ANC76192.1"/>
    </source>
</evidence>
<protein>
    <recommendedName>
        <fullName evidence="3">DNA-3-methyladenine glycosylase II</fullName>
        <ecNumber evidence="3">3.2.2.21</ecNumber>
    </recommendedName>
</protein>
<evidence type="ECO:0000256" key="3">
    <source>
        <dbReference type="ARBA" id="ARBA00012000"/>
    </source>
</evidence>
<dbReference type="GO" id="GO:0043916">
    <property type="term" value="F:DNA-7-methylguanine glycosylase activity"/>
    <property type="evidence" value="ECO:0007669"/>
    <property type="project" value="TreeGrafter"/>
</dbReference>
<evidence type="ECO:0000259" key="7">
    <source>
        <dbReference type="SMART" id="SM00478"/>
    </source>
</evidence>
<evidence type="ECO:0000256" key="6">
    <source>
        <dbReference type="ARBA" id="ARBA00023204"/>
    </source>
</evidence>
<keyword evidence="6" id="KW-0234">DNA repair</keyword>
<dbReference type="Proteomes" id="UP000076623">
    <property type="component" value="Chromosome"/>
</dbReference>
<dbReference type="InterPro" id="IPR051912">
    <property type="entry name" value="Alkylbase_DNA_Glycosylase/TA"/>
</dbReference>
<proteinExistence type="inferred from homology"/>
<evidence type="ECO:0000256" key="2">
    <source>
        <dbReference type="ARBA" id="ARBA00010817"/>
    </source>
</evidence>
<gene>
    <name evidence="8" type="ORF">ABE65_004960</name>
</gene>
<dbReference type="PANTHER" id="PTHR43003:SF12">
    <property type="entry name" value="DNA-3-METHYLADENINE GLYCOSYLASE"/>
    <property type="match status" value="1"/>
</dbReference>
<evidence type="ECO:0000256" key="5">
    <source>
        <dbReference type="ARBA" id="ARBA00022801"/>
    </source>
</evidence>
<dbReference type="Pfam" id="PF00730">
    <property type="entry name" value="HhH-GPD"/>
    <property type="match status" value="1"/>
</dbReference>
<dbReference type="CDD" id="cd00056">
    <property type="entry name" value="ENDO3c"/>
    <property type="match status" value="1"/>
</dbReference>
<dbReference type="GO" id="GO:0006289">
    <property type="term" value="P:nucleotide-excision repair"/>
    <property type="evidence" value="ECO:0007669"/>
    <property type="project" value="InterPro"/>
</dbReference>
<dbReference type="GO" id="GO:0008534">
    <property type="term" value="F:oxidized purine nucleobase lesion DNA N-glycosylase activity"/>
    <property type="evidence" value="ECO:0007669"/>
    <property type="project" value="InterPro"/>
</dbReference>
<dbReference type="FunFam" id="1.10.340.30:FF:000004">
    <property type="entry name" value="DNA-3-methyladenine glycosylase II"/>
    <property type="match status" value="1"/>
</dbReference>
<dbReference type="Pfam" id="PF07934">
    <property type="entry name" value="OGG_N"/>
    <property type="match status" value="1"/>
</dbReference>
<dbReference type="GO" id="GO:0032131">
    <property type="term" value="F:alkylated DNA binding"/>
    <property type="evidence" value="ECO:0007669"/>
    <property type="project" value="TreeGrafter"/>
</dbReference>
<dbReference type="GO" id="GO:0006285">
    <property type="term" value="P:base-excision repair, AP site formation"/>
    <property type="evidence" value="ECO:0007669"/>
    <property type="project" value="TreeGrafter"/>
</dbReference>
<sequence length="297" mass="34539">MSSTELNGIIKIAVPQEFSFRECLAFLKRSPLEILHHIDENNVYKVIAVNDELILMKISYQDQELIIEFPDQVPSNKRTIVEFVENWLDLNQDLSLFYRAVSNDSLLNPLVEQYYGLRMIGIPDLFEALTWAIMGQQITLNFAYTLKKRIVTSFGEQLLIQDKQYWAYPSPEIIADLQIEDLRKLQFTTRKAEYVIGVAREIVEGRLSKDILRHAENPAQQLISLRGIGPWTADYVLMKCLLKTDAFPVADVGLQNAVMKQLQWKQKPTINELRILAKNWSGWEAYATFYLWRSLYE</sequence>